<keyword evidence="2" id="KW-0732">Signal</keyword>
<evidence type="ECO:0000256" key="2">
    <source>
        <dbReference type="SAM" id="SignalP"/>
    </source>
</evidence>
<feature type="domain" description="SLH" evidence="3">
    <location>
        <begin position="50"/>
        <end position="110"/>
    </location>
</feature>
<reference evidence="4" key="1">
    <citation type="journal article" date="2014" name="Int. J. Syst. Evol. Microbiol.">
        <title>Complete genome sequence of Corynebacterium casei LMG S-19264T (=DSM 44701T), isolated from a smear-ripened cheese.</title>
        <authorList>
            <consortium name="US DOE Joint Genome Institute (JGI-PGF)"/>
            <person name="Walter F."/>
            <person name="Albersmeier A."/>
            <person name="Kalinowski J."/>
            <person name="Ruckert C."/>
        </authorList>
    </citation>
    <scope>NUCLEOTIDE SEQUENCE</scope>
    <source>
        <strain evidence="4">NBRC 112290</strain>
    </source>
</reference>
<feature type="compositionally biased region" description="Low complexity" evidence="1">
    <location>
        <begin position="39"/>
        <end position="51"/>
    </location>
</feature>
<keyword evidence="5" id="KW-1185">Reference proteome</keyword>
<proteinExistence type="predicted"/>
<reference evidence="4" key="2">
    <citation type="submission" date="2023-02" db="EMBL/GenBank/DDBJ databases">
        <authorList>
            <person name="Sun Q."/>
            <person name="Mori K."/>
        </authorList>
    </citation>
    <scope>NUCLEOTIDE SEQUENCE</scope>
    <source>
        <strain evidence="4">NBRC 112290</strain>
    </source>
</reference>
<dbReference type="Gene3D" id="1.10.390.10">
    <property type="entry name" value="Neutral Protease Domain 2"/>
    <property type="match status" value="1"/>
</dbReference>
<feature type="domain" description="SLH" evidence="3">
    <location>
        <begin position="113"/>
        <end position="176"/>
    </location>
</feature>
<evidence type="ECO:0000256" key="1">
    <source>
        <dbReference type="SAM" id="MobiDB-lite"/>
    </source>
</evidence>
<protein>
    <recommendedName>
        <fullName evidence="3">SLH domain-containing protein</fullName>
    </recommendedName>
</protein>
<name>A0AA37UJE2_9MICO</name>
<dbReference type="InterPro" id="IPR014782">
    <property type="entry name" value="Peptidase_M1_dom"/>
</dbReference>
<dbReference type="PANTHER" id="PTHR11533:SF297">
    <property type="entry name" value="AMINOPEPTIDASE N"/>
    <property type="match status" value="1"/>
</dbReference>
<dbReference type="Gene3D" id="2.60.40.1730">
    <property type="entry name" value="tricorn interacting facor f3 domain"/>
    <property type="match status" value="1"/>
</dbReference>
<dbReference type="EMBL" id="BSUM01000001">
    <property type="protein sequence ID" value="GMA30250.1"/>
    <property type="molecule type" value="Genomic_DNA"/>
</dbReference>
<dbReference type="Proteomes" id="UP001157161">
    <property type="component" value="Unassembled WGS sequence"/>
</dbReference>
<dbReference type="InterPro" id="IPR042097">
    <property type="entry name" value="Aminopeptidase_N-like_N_sf"/>
</dbReference>
<feature type="region of interest" description="Disordered" evidence="1">
    <location>
        <begin position="28"/>
        <end position="51"/>
    </location>
</feature>
<dbReference type="GO" id="GO:0008270">
    <property type="term" value="F:zinc ion binding"/>
    <property type="evidence" value="ECO:0007669"/>
    <property type="project" value="InterPro"/>
</dbReference>
<dbReference type="Pfam" id="PF01433">
    <property type="entry name" value="Peptidase_M1"/>
    <property type="match status" value="1"/>
</dbReference>
<gene>
    <name evidence="4" type="ORF">GCM10025875_02420</name>
</gene>
<dbReference type="InterPro" id="IPR050344">
    <property type="entry name" value="Peptidase_M1_aminopeptidases"/>
</dbReference>
<dbReference type="SUPFAM" id="SSF63737">
    <property type="entry name" value="Leukotriene A4 hydrolase N-terminal domain"/>
    <property type="match status" value="1"/>
</dbReference>
<dbReference type="RefSeq" id="WP_284248777.1">
    <property type="nucleotide sequence ID" value="NZ_BSUM01000001.1"/>
</dbReference>
<evidence type="ECO:0000313" key="4">
    <source>
        <dbReference type="EMBL" id="GMA30250.1"/>
    </source>
</evidence>
<accession>A0AA37UJE2</accession>
<dbReference type="SUPFAM" id="SSF55486">
    <property type="entry name" value="Metalloproteases ('zincins'), catalytic domain"/>
    <property type="match status" value="1"/>
</dbReference>
<comment type="caution">
    <text evidence="4">The sequence shown here is derived from an EMBL/GenBank/DDBJ whole genome shotgun (WGS) entry which is preliminary data.</text>
</comment>
<dbReference type="GO" id="GO:0008237">
    <property type="term" value="F:metallopeptidase activity"/>
    <property type="evidence" value="ECO:0007669"/>
    <property type="project" value="InterPro"/>
</dbReference>
<dbReference type="PROSITE" id="PS51272">
    <property type="entry name" value="SLH"/>
    <property type="match status" value="3"/>
</dbReference>
<dbReference type="InterPro" id="IPR027268">
    <property type="entry name" value="Peptidase_M4/M1_CTD_sf"/>
</dbReference>
<dbReference type="Pfam" id="PF00395">
    <property type="entry name" value="SLH"/>
    <property type="match status" value="3"/>
</dbReference>
<dbReference type="CDD" id="cd09603">
    <property type="entry name" value="M1_APN_like"/>
    <property type="match status" value="1"/>
</dbReference>
<evidence type="ECO:0000259" key="3">
    <source>
        <dbReference type="PROSITE" id="PS51272"/>
    </source>
</evidence>
<evidence type="ECO:0000313" key="5">
    <source>
        <dbReference type="Proteomes" id="UP001157161"/>
    </source>
</evidence>
<dbReference type="InterPro" id="IPR001119">
    <property type="entry name" value="SLH_dom"/>
</dbReference>
<feature type="domain" description="SLH" evidence="3">
    <location>
        <begin position="178"/>
        <end position="243"/>
    </location>
</feature>
<dbReference type="PANTHER" id="PTHR11533">
    <property type="entry name" value="PROTEASE M1 ZINC METALLOPROTEASE"/>
    <property type="match status" value="1"/>
</dbReference>
<organism evidence="4 5">
    <name type="scientific">Litorihabitans aurantiacus</name>
    <dbReference type="NCBI Taxonomy" id="1930061"/>
    <lineage>
        <taxon>Bacteria</taxon>
        <taxon>Bacillati</taxon>
        <taxon>Actinomycetota</taxon>
        <taxon>Actinomycetes</taxon>
        <taxon>Micrococcales</taxon>
        <taxon>Beutenbergiaceae</taxon>
        <taxon>Litorihabitans</taxon>
    </lineage>
</organism>
<feature type="signal peptide" evidence="2">
    <location>
        <begin position="1"/>
        <end position="29"/>
    </location>
</feature>
<sequence length="701" mass="75293">MVRHRTLAPALVASLALTLTASVATVASAAPPDDPAPTPTVTAAPALDPAPATFTDVDPDTMFFEEITWLAGQRITTGWPDGTYRPLSPVNRDAMAAFLYRMENPGVPEPVCTEAPFPDVAIDNQFCGVISWLANTGITTGWPDGTFRPLEPINRDAMAAFLYRLADSPAFDAPSTSPFGDVTPEDQFFDEIAWVAATGVATGWPAGNDGRAVFRPVEPIARDAMAAFLYRLDDLGIIPVAIDGAIAAPGIGDPYYPESGNAGFDVLSYHVDLVWDPATRLLDAVTTLTASVTSEEKLGQFTLDLETVDSRGRETLTVSQAKVNGRTAGFTHADRGLDVVPLGGLEPGDVFVAQIAYSGTPGYVPDVYGDSGWHSLTGGGSLVMGEPASSSAWFPSNAHPSDKAFFSVTATVPYTAGTAESEQWQVSSNGEPVTGLPAAPEGWRTFGWSAPEPMATYLTTLFIDRFESTTTTTDSGVTIYNTFSPGVSQAVKDRAARTGEIQDFFEDYFGPYPFTTNGGQYTNDRLGYALETQTRSSYSANVGLGTIAHEVAHQWIGNDVGLAAWGDMCLNECLAEYAASWMWAEHDTGVDLAARYEQRLTSQLGSTSYWARPLVDMGAGNEFNDVYNRGSLAVHALRLEIGDDAFFTLLERWATEKSGQLVTFSDLEDMVDEVAGRDVSGFMTAWFRSTGVPAPEYRHLG</sequence>
<feature type="chain" id="PRO_5041399627" description="SLH domain-containing protein" evidence="2">
    <location>
        <begin position="30"/>
        <end position="701"/>
    </location>
</feature>
<dbReference type="AlphaFoldDB" id="A0AA37UJE2"/>